<dbReference type="GO" id="GO:0005524">
    <property type="term" value="F:ATP binding"/>
    <property type="evidence" value="ECO:0007669"/>
    <property type="project" value="InterPro"/>
</dbReference>
<dbReference type="GO" id="GO:0016887">
    <property type="term" value="F:ATP hydrolysis activity"/>
    <property type="evidence" value="ECO:0007669"/>
    <property type="project" value="InterPro"/>
</dbReference>
<reference evidence="2 3" key="1">
    <citation type="submission" date="2024-04" db="EMBL/GenBank/DDBJ databases">
        <title>Genome sequencing and assembly of rice foliar adapted Chryseobacterium endophyticum OsEnb-ALM-A6.</title>
        <authorList>
            <person name="Kumar S."/>
            <person name="Javed M."/>
            <person name="Chouhan V."/>
            <person name="Charishma K."/>
            <person name="Patel A."/>
            <person name="Kumar M."/>
            <person name="Sahu K.P."/>
            <person name="Kumar A."/>
        </authorList>
    </citation>
    <scope>NUCLEOTIDE SEQUENCE [LARGE SCALE GENOMIC DNA]</scope>
    <source>
        <strain evidence="2 3">OsEnb-ALM-A6</strain>
    </source>
</reference>
<dbReference type="PANTHER" id="PTHR40396">
    <property type="entry name" value="ATPASE-LIKE PROTEIN"/>
    <property type="match status" value="1"/>
</dbReference>
<gene>
    <name evidence="2" type="ORF">AAFP95_05635</name>
</gene>
<sequence length="116" mass="13188">MVSNLSDGTLRFLLQMAIYHNPNKGSLISLDEPEIGLHPDMISTICDSIIETSENTQYFIATHSPLILNGFRQEHILIFDKDENNHTVVKYLNKEKYEGIPLGQLWMSGNIGGVRW</sequence>
<dbReference type="SUPFAM" id="SSF52540">
    <property type="entry name" value="P-loop containing nucleoside triphosphate hydrolases"/>
    <property type="match status" value="1"/>
</dbReference>
<dbReference type="EMBL" id="CP154834">
    <property type="protein sequence ID" value="XAO75417.1"/>
    <property type="molecule type" value="Genomic_DNA"/>
</dbReference>
<accession>A0AAU6WU69</accession>
<proteinExistence type="predicted"/>
<dbReference type="Gene3D" id="3.40.50.300">
    <property type="entry name" value="P-loop containing nucleotide triphosphate hydrolases"/>
    <property type="match status" value="1"/>
</dbReference>
<dbReference type="InterPro" id="IPR027417">
    <property type="entry name" value="P-loop_NTPase"/>
</dbReference>
<organism evidence="2 3">
    <name type="scientific">Chryseobacterium endophyticum</name>
    <dbReference type="NCBI Taxonomy" id="1854762"/>
    <lineage>
        <taxon>Bacteria</taxon>
        <taxon>Pseudomonadati</taxon>
        <taxon>Bacteroidota</taxon>
        <taxon>Flavobacteriia</taxon>
        <taxon>Flavobacteriales</taxon>
        <taxon>Weeksellaceae</taxon>
        <taxon>Chryseobacterium group</taxon>
        <taxon>Chryseobacterium</taxon>
    </lineage>
</organism>
<name>A0AAU6WU69_9FLAO</name>
<protein>
    <submittedName>
        <fullName evidence="2">AAA family ATPase</fullName>
    </submittedName>
</protein>
<dbReference type="InterPro" id="IPR003959">
    <property type="entry name" value="ATPase_AAA_core"/>
</dbReference>
<evidence type="ECO:0000313" key="3">
    <source>
        <dbReference type="Proteomes" id="UP001463665"/>
    </source>
</evidence>
<dbReference type="RefSeq" id="WP_345767134.1">
    <property type="nucleotide sequence ID" value="NZ_CP154834.1"/>
</dbReference>
<dbReference type="Proteomes" id="UP001463665">
    <property type="component" value="Chromosome"/>
</dbReference>
<dbReference type="PANTHER" id="PTHR40396:SF1">
    <property type="entry name" value="ATPASE AAA-TYPE CORE DOMAIN-CONTAINING PROTEIN"/>
    <property type="match status" value="1"/>
</dbReference>
<dbReference type="AlphaFoldDB" id="A0AAU6WU69"/>
<keyword evidence="3" id="KW-1185">Reference proteome</keyword>
<dbReference type="Pfam" id="PF13304">
    <property type="entry name" value="AAA_21"/>
    <property type="match status" value="1"/>
</dbReference>
<evidence type="ECO:0000259" key="1">
    <source>
        <dbReference type="Pfam" id="PF13304"/>
    </source>
</evidence>
<feature type="domain" description="ATPase AAA-type core" evidence="1">
    <location>
        <begin position="3"/>
        <end position="69"/>
    </location>
</feature>
<evidence type="ECO:0000313" key="2">
    <source>
        <dbReference type="EMBL" id="XAO75417.1"/>
    </source>
</evidence>